<dbReference type="HOGENOM" id="CLU_019563_1_1_12"/>
<reference evidence="11 12" key="1">
    <citation type="submission" date="2013-04" db="EMBL/GenBank/DDBJ databases">
        <title>The Genome Sequence of Treponema maltophilum ATCC 51939.</title>
        <authorList>
            <consortium name="The Broad Institute Genomics Platform"/>
            <person name="Earl A."/>
            <person name="Ward D."/>
            <person name="Feldgarden M."/>
            <person name="Gevers D."/>
            <person name="Leonetti C."/>
            <person name="Blanton J.M."/>
            <person name="Dewhirst F.E."/>
            <person name="Izard J."/>
            <person name="Walker B."/>
            <person name="Young S."/>
            <person name="Zeng Q."/>
            <person name="Gargeya S."/>
            <person name="Fitzgerald M."/>
            <person name="Haas B."/>
            <person name="Abouelleil A."/>
            <person name="Allen A.W."/>
            <person name="Alvarado L."/>
            <person name="Arachchi H.M."/>
            <person name="Berlin A.M."/>
            <person name="Chapman S.B."/>
            <person name="Gainer-Dewar J."/>
            <person name="Goldberg J."/>
            <person name="Griggs A."/>
            <person name="Gujja S."/>
            <person name="Hansen M."/>
            <person name="Howarth C."/>
            <person name="Imamovic A."/>
            <person name="Ireland A."/>
            <person name="Larimer J."/>
            <person name="McCowan C."/>
            <person name="Murphy C."/>
            <person name="Pearson M."/>
            <person name="Poon T.W."/>
            <person name="Priest M."/>
            <person name="Roberts A."/>
            <person name="Saif S."/>
            <person name="Shea T."/>
            <person name="Sisk P."/>
            <person name="Sykes S."/>
            <person name="Wortman J."/>
            <person name="Nusbaum C."/>
            <person name="Birren B."/>
        </authorList>
    </citation>
    <scope>NUCLEOTIDE SEQUENCE [LARGE SCALE GENOMIC DNA]</scope>
    <source>
        <strain evidence="11 12">ATCC 51939</strain>
    </source>
</reference>
<evidence type="ECO:0000256" key="6">
    <source>
        <dbReference type="ARBA" id="ARBA00022989"/>
    </source>
</evidence>
<keyword evidence="5 9" id="KW-0812">Transmembrane</keyword>
<evidence type="ECO:0000313" key="12">
    <source>
        <dbReference type="Proteomes" id="UP000014541"/>
    </source>
</evidence>
<evidence type="ECO:0000256" key="4">
    <source>
        <dbReference type="ARBA" id="ARBA00022679"/>
    </source>
</evidence>
<dbReference type="RefSeq" id="WP_016524979.1">
    <property type="nucleotide sequence ID" value="NZ_KE332518.1"/>
</dbReference>
<keyword evidence="11" id="KW-0449">Lipoprotein</keyword>
<dbReference type="UniPathway" id="UPA00666"/>
<feature type="transmembrane region" description="Helical" evidence="9">
    <location>
        <begin position="30"/>
        <end position="47"/>
    </location>
</feature>
<evidence type="ECO:0000256" key="8">
    <source>
        <dbReference type="ARBA" id="ARBA00023315"/>
    </source>
</evidence>
<keyword evidence="7 9" id="KW-0472">Membrane</keyword>
<accession>S3JWM0</accession>
<dbReference type="GO" id="GO:0042158">
    <property type="term" value="P:lipoprotein biosynthetic process"/>
    <property type="evidence" value="ECO:0007669"/>
    <property type="project" value="UniProtKB-UniRule"/>
</dbReference>
<evidence type="ECO:0000256" key="2">
    <source>
        <dbReference type="ARBA" id="ARBA00010065"/>
    </source>
</evidence>
<dbReference type="GO" id="GO:0016410">
    <property type="term" value="F:N-acyltransferase activity"/>
    <property type="evidence" value="ECO:0007669"/>
    <property type="project" value="UniProtKB-UniRule"/>
</dbReference>
<comment type="subcellular location">
    <subcellularLocation>
        <location evidence="1 9">Cell membrane</location>
        <topology evidence="1 9">Multi-pass membrane protein</topology>
    </subcellularLocation>
</comment>
<dbReference type="NCBIfam" id="TIGR00546">
    <property type="entry name" value="lnt"/>
    <property type="match status" value="1"/>
</dbReference>
<sequence length="555" mass="63103">MKKTLVNAALLFSGIMLFMLPQPNFIRAEGFPFFAYIAFVPVFILTRRLSWKSVWLYGMLYGIGCYVTFTSWLATFHPMGITVISCLYGIQLMFVFPLLKAAWVLCGKRVWFAQWIVWCAYEYLKTKGFAGFNYGVTAYSHWRLTHLIQITNIVGVWGLSALIDFTSMWIADCIYPLFDCGKKACAEKSTAEMHPVLQKLREKMRIRRVSACIWCAAFAFSLIYGIASVKDWRGCPSKKIILVQTNTDPWLGGTAAYRRDLTTLERLTDEALKAHPDAELVVWPETAFVPRIRWHYRYRTDRARFELVDELLHYIDSKNIPFVIGNDDTVRGYTRTGGLGEVSYNAVLFFEPKKNVIPPEPQLYHKMHLVPFTEYFPFEKLLPTIYTLLLNGDTHMWTPGDEAVVFSAGDLRFGTPICFEDTFGYIGRRYVNNGANALVNLSNDAWSKSLACQYQHLSMAVFRSAENRIPSVRATASGQTCLIDPNGTVLSMLEPFTEGYLAVDIPVLTNRAKTVYTVLGDYVGILFAAASSLLLIFGLMENIVCRFHTDKKKAN</sequence>
<dbReference type="PATRIC" id="fig|1125699.3.peg.698"/>
<evidence type="ECO:0000256" key="7">
    <source>
        <dbReference type="ARBA" id="ARBA00023136"/>
    </source>
</evidence>
<comment type="function">
    <text evidence="9">Catalyzes the phospholipid dependent N-acylation of the N-terminal cysteine of apolipoprotein, the last step in lipoprotein maturation.</text>
</comment>
<organism evidence="11 12">
    <name type="scientific">Treponema maltophilum ATCC 51939</name>
    <dbReference type="NCBI Taxonomy" id="1125699"/>
    <lineage>
        <taxon>Bacteria</taxon>
        <taxon>Pseudomonadati</taxon>
        <taxon>Spirochaetota</taxon>
        <taxon>Spirochaetia</taxon>
        <taxon>Spirochaetales</taxon>
        <taxon>Treponemataceae</taxon>
        <taxon>Treponema</taxon>
    </lineage>
</organism>
<comment type="caution">
    <text evidence="11">The sequence shown here is derived from an EMBL/GenBank/DDBJ whole genome shotgun (WGS) entry which is preliminary data.</text>
</comment>
<comment type="similarity">
    <text evidence="2 9">Belongs to the CN hydrolase family. Apolipoprotein N-acyltransferase subfamily.</text>
</comment>
<feature type="transmembrane region" description="Helical" evidence="9">
    <location>
        <begin position="5"/>
        <end position="24"/>
    </location>
</feature>
<dbReference type="InterPro" id="IPR004563">
    <property type="entry name" value="Apolipo_AcylTrfase"/>
</dbReference>
<dbReference type="PROSITE" id="PS50263">
    <property type="entry name" value="CN_HYDROLASE"/>
    <property type="match status" value="1"/>
</dbReference>
<dbReference type="PANTHER" id="PTHR38686">
    <property type="entry name" value="APOLIPOPROTEIN N-ACYLTRANSFERASE"/>
    <property type="match status" value="1"/>
</dbReference>
<dbReference type="OrthoDB" id="9811121at2"/>
<feature type="transmembrane region" description="Helical" evidence="9">
    <location>
        <begin position="80"/>
        <end position="99"/>
    </location>
</feature>
<proteinExistence type="inferred from homology"/>
<dbReference type="Pfam" id="PF00795">
    <property type="entry name" value="CN_hydrolase"/>
    <property type="match status" value="1"/>
</dbReference>
<evidence type="ECO:0000256" key="5">
    <source>
        <dbReference type="ARBA" id="ARBA00022692"/>
    </source>
</evidence>
<dbReference type="AlphaFoldDB" id="S3JWM0"/>
<feature type="transmembrane region" description="Helical" evidence="9">
    <location>
        <begin position="209"/>
        <end position="227"/>
    </location>
</feature>
<dbReference type="Proteomes" id="UP000014541">
    <property type="component" value="Unassembled WGS sequence"/>
</dbReference>
<keyword evidence="12" id="KW-1185">Reference proteome</keyword>
<comment type="catalytic activity">
    <reaction evidence="9">
        <text>N-terminal S-1,2-diacyl-sn-glyceryl-L-cysteinyl-[lipoprotein] + a glycerophospholipid = N-acyl-S-1,2-diacyl-sn-glyceryl-L-cysteinyl-[lipoprotein] + a 2-acyl-sn-glycero-3-phospholipid + H(+)</text>
        <dbReference type="Rhea" id="RHEA:48228"/>
        <dbReference type="Rhea" id="RHEA-COMP:14681"/>
        <dbReference type="Rhea" id="RHEA-COMP:14684"/>
        <dbReference type="ChEBI" id="CHEBI:15378"/>
        <dbReference type="ChEBI" id="CHEBI:136912"/>
        <dbReference type="ChEBI" id="CHEBI:140656"/>
        <dbReference type="ChEBI" id="CHEBI:140657"/>
        <dbReference type="ChEBI" id="CHEBI:140660"/>
        <dbReference type="EC" id="2.3.1.269"/>
    </reaction>
</comment>
<dbReference type="InterPro" id="IPR003010">
    <property type="entry name" value="C-N_Hydrolase"/>
</dbReference>
<dbReference type="EMBL" id="ATFF01000006">
    <property type="protein sequence ID" value="EPF30368.1"/>
    <property type="molecule type" value="Genomic_DNA"/>
</dbReference>
<dbReference type="HAMAP" id="MF_01148">
    <property type="entry name" value="Lnt"/>
    <property type="match status" value="1"/>
</dbReference>
<dbReference type="Pfam" id="PF20154">
    <property type="entry name" value="LNT_N"/>
    <property type="match status" value="1"/>
</dbReference>
<gene>
    <name evidence="9" type="primary">lnt</name>
    <name evidence="11" type="ORF">HMPREF9194_00685</name>
</gene>
<dbReference type="CDD" id="cd07571">
    <property type="entry name" value="ALP_N-acyl_transferase"/>
    <property type="match status" value="1"/>
</dbReference>
<dbReference type="PANTHER" id="PTHR38686:SF1">
    <property type="entry name" value="APOLIPOPROTEIN N-ACYLTRANSFERASE"/>
    <property type="match status" value="1"/>
</dbReference>
<dbReference type="SUPFAM" id="SSF56317">
    <property type="entry name" value="Carbon-nitrogen hydrolase"/>
    <property type="match status" value="1"/>
</dbReference>
<keyword evidence="3 9" id="KW-1003">Cell membrane</keyword>
<feature type="domain" description="CN hydrolase" evidence="10">
    <location>
        <begin position="238"/>
        <end position="507"/>
    </location>
</feature>
<name>S3JWM0_TREMA</name>
<dbReference type="InterPro" id="IPR045378">
    <property type="entry name" value="LNT_N"/>
</dbReference>
<evidence type="ECO:0000259" key="10">
    <source>
        <dbReference type="PROSITE" id="PS50263"/>
    </source>
</evidence>
<dbReference type="eggNOG" id="COG0815">
    <property type="taxonomic scope" value="Bacteria"/>
</dbReference>
<keyword evidence="8 9" id="KW-0012">Acyltransferase</keyword>
<keyword evidence="4 9" id="KW-0808">Transferase</keyword>
<dbReference type="EC" id="2.3.1.269" evidence="9"/>
<evidence type="ECO:0000313" key="11">
    <source>
        <dbReference type="EMBL" id="EPF30368.1"/>
    </source>
</evidence>
<evidence type="ECO:0000256" key="3">
    <source>
        <dbReference type="ARBA" id="ARBA00022475"/>
    </source>
</evidence>
<feature type="transmembrane region" description="Helical" evidence="9">
    <location>
        <begin position="522"/>
        <end position="544"/>
    </location>
</feature>
<dbReference type="InterPro" id="IPR036526">
    <property type="entry name" value="C-N_Hydrolase_sf"/>
</dbReference>
<dbReference type="GO" id="GO:0005886">
    <property type="term" value="C:plasma membrane"/>
    <property type="evidence" value="ECO:0007669"/>
    <property type="project" value="UniProtKB-SubCell"/>
</dbReference>
<evidence type="ECO:0000256" key="1">
    <source>
        <dbReference type="ARBA" id="ARBA00004651"/>
    </source>
</evidence>
<protein>
    <recommendedName>
        <fullName evidence="9">Apolipoprotein N-acyltransferase</fullName>
        <shortName evidence="9">ALP N-acyltransferase</shortName>
        <ecNumber evidence="9">2.3.1.269</ecNumber>
    </recommendedName>
</protein>
<dbReference type="STRING" id="1125699.HMPREF9194_00685"/>
<evidence type="ECO:0000256" key="9">
    <source>
        <dbReference type="HAMAP-Rule" id="MF_01148"/>
    </source>
</evidence>
<dbReference type="Gene3D" id="3.60.110.10">
    <property type="entry name" value="Carbon-nitrogen hydrolase"/>
    <property type="match status" value="1"/>
</dbReference>
<comment type="pathway">
    <text evidence="9">Protein modification; lipoprotein biosynthesis (N-acyl transfer).</text>
</comment>
<feature type="transmembrane region" description="Helical" evidence="9">
    <location>
        <begin position="54"/>
        <end position="74"/>
    </location>
</feature>
<keyword evidence="6 9" id="KW-1133">Transmembrane helix</keyword>